<dbReference type="HAMAP" id="MF_00008">
    <property type="entry name" value="Thymidy_synth_bact"/>
    <property type="match status" value="1"/>
</dbReference>
<dbReference type="InterPro" id="IPR001796">
    <property type="entry name" value="DHFR_dom"/>
</dbReference>
<dbReference type="EMBL" id="QOKY01000204">
    <property type="protein sequence ID" value="RMZ52489.1"/>
    <property type="molecule type" value="Genomic_DNA"/>
</dbReference>
<dbReference type="eggNOG" id="KOG0673">
    <property type="taxonomic scope" value="Eukaryota"/>
</dbReference>
<dbReference type="AlphaFoldDB" id="A0A087SIP3"/>
<keyword evidence="5" id="KW-0560">Oxidoreductase</keyword>
<protein>
    <submittedName>
        <fullName evidence="8">Bifunctional dihydrofolate reductase-thymidylate synthase</fullName>
    </submittedName>
</protein>
<dbReference type="PANTHER" id="PTHR11548">
    <property type="entry name" value="THYMIDYLATE SYNTHASE 1"/>
    <property type="match status" value="1"/>
</dbReference>
<keyword evidence="4" id="KW-0521">NADP</keyword>
<reference evidence="11" key="2">
    <citation type="journal article" date="2018" name="Algal Res.">
        <title>Characterization of plant carbon substrate utilization by Auxenochlorella protothecoides.</title>
        <authorList>
            <person name="Vogler B.W."/>
            <person name="Starkenburg S.R."/>
            <person name="Sudasinghe N."/>
            <person name="Schambach J.Y."/>
            <person name="Rollin J.A."/>
            <person name="Pattathil S."/>
            <person name="Barry A.N."/>
        </authorList>
    </citation>
    <scope>NUCLEOTIDE SEQUENCE [LARGE SCALE GENOMIC DNA]</scope>
    <source>
        <strain evidence="11">UTEX 25</strain>
    </source>
</reference>
<dbReference type="SUPFAM" id="SSF55831">
    <property type="entry name" value="Thymidylate synthase/dCMP hydroxymethylase"/>
    <property type="match status" value="1"/>
</dbReference>
<dbReference type="Pfam" id="PF00186">
    <property type="entry name" value="DHFR_1"/>
    <property type="match status" value="1"/>
</dbReference>
<dbReference type="Proteomes" id="UP000028924">
    <property type="component" value="Unassembled WGS sequence"/>
</dbReference>
<keyword evidence="10" id="KW-1185">Reference proteome</keyword>
<dbReference type="STRING" id="3075.A0A087SIP3"/>
<dbReference type="GO" id="GO:0046654">
    <property type="term" value="P:tetrahydrofolate biosynthetic process"/>
    <property type="evidence" value="ECO:0007669"/>
    <property type="project" value="UniProtKB-UniPathway"/>
</dbReference>
<dbReference type="PRINTS" id="PR00108">
    <property type="entry name" value="THYMDSNTHASE"/>
</dbReference>
<evidence type="ECO:0000313" key="10">
    <source>
        <dbReference type="Proteomes" id="UP000028924"/>
    </source>
</evidence>
<evidence type="ECO:0000256" key="6">
    <source>
        <dbReference type="ARBA" id="ARBA00024992"/>
    </source>
</evidence>
<dbReference type="InterPro" id="IPR045097">
    <property type="entry name" value="Thymidate_synth/dCMP_Mease"/>
</dbReference>
<dbReference type="InterPro" id="IPR017925">
    <property type="entry name" value="DHFR_CS"/>
</dbReference>
<dbReference type="Gene3D" id="3.40.430.10">
    <property type="entry name" value="Dihydrofolate Reductase, subunit A"/>
    <property type="match status" value="2"/>
</dbReference>
<dbReference type="GeneID" id="23613830"/>
<organism evidence="8 10">
    <name type="scientific">Auxenochlorella protothecoides</name>
    <name type="common">Green microalga</name>
    <name type="synonym">Chlorella protothecoides</name>
    <dbReference type="NCBI Taxonomy" id="3075"/>
    <lineage>
        <taxon>Eukaryota</taxon>
        <taxon>Viridiplantae</taxon>
        <taxon>Chlorophyta</taxon>
        <taxon>core chlorophytes</taxon>
        <taxon>Trebouxiophyceae</taxon>
        <taxon>Chlorellales</taxon>
        <taxon>Chlorellaceae</taxon>
        <taxon>Auxenochlorella</taxon>
    </lineage>
</organism>
<evidence type="ECO:0000313" key="11">
    <source>
        <dbReference type="Proteomes" id="UP000279271"/>
    </source>
</evidence>
<dbReference type="SUPFAM" id="SSF53597">
    <property type="entry name" value="Dihydrofolate reductase-like"/>
    <property type="match status" value="1"/>
</dbReference>
<dbReference type="GO" id="GO:0006231">
    <property type="term" value="P:dTMP biosynthetic process"/>
    <property type="evidence" value="ECO:0007669"/>
    <property type="project" value="InterPro"/>
</dbReference>
<evidence type="ECO:0000256" key="3">
    <source>
        <dbReference type="ARBA" id="ARBA00022679"/>
    </source>
</evidence>
<evidence type="ECO:0000313" key="9">
    <source>
        <dbReference type="EMBL" id="RMZ52489.1"/>
    </source>
</evidence>
<dbReference type="NCBIfam" id="TIGR03284">
    <property type="entry name" value="thym_sym"/>
    <property type="match status" value="2"/>
</dbReference>
<name>A0A087SIP3_AUXPR</name>
<dbReference type="GO" id="GO:0006730">
    <property type="term" value="P:one-carbon metabolic process"/>
    <property type="evidence" value="ECO:0007669"/>
    <property type="project" value="UniProtKB-KW"/>
</dbReference>
<comment type="function">
    <text evidence="6">Bifunctional enzyme. Involved in de novo dTMP biosynthesis. Key enzyme in folate metabolism. Can play two different roles depending on the source of dihydrofolate: de novo synthesis of tetrahydrofolate or recycling of the dihydrofolate released as one of the end products of the TS catalyzed reaction. Catalyzes an essential reaction for de novo glycine and purine synthesis, DNA precursor synthesis, and for the conversion of dUMP to dTMP.</text>
</comment>
<dbReference type="InterPro" id="IPR024072">
    <property type="entry name" value="DHFR-like_dom_sf"/>
</dbReference>
<dbReference type="PROSITE" id="PS51330">
    <property type="entry name" value="DHFR_2"/>
    <property type="match status" value="1"/>
</dbReference>
<dbReference type="eggNOG" id="KOG1324">
    <property type="taxonomic scope" value="Eukaryota"/>
</dbReference>
<dbReference type="Proteomes" id="UP000279271">
    <property type="component" value="Unassembled WGS sequence"/>
</dbReference>
<feature type="domain" description="DHFR" evidence="7">
    <location>
        <begin position="8"/>
        <end position="176"/>
    </location>
</feature>
<dbReference type="InterPro" id="IPR023451">
    <property type="entry name" value="Thymidate_synth/dCMP_Mease_dom"/>
</dbReference>
<keyword evidence="2" id="KW-0489">Methyltransferase</keyword>
<dbReference type="UniPathway" id="UPA00077">
    <property type="reaction ID" value="UER00158"/>
</dbReference>
<dbReference type="GO" id="GO:0032259">
    <property type="term" value="P:methylation"/>
    <property type="evidence" value="ECO:0007669"/>
    <property type="project" value="UniProtKB-KW"/>
</dbReference>
<dbReference type="GO" id="GO:0005739">
    <property type="term" value="C:mitochondrion"/>
    <property type="evidence" value="ECO:0007669"/>
    <property type="project" value="TreeGrafter"/>
</dbReference>
<gene>
    <name evidence="9" type="ORF">APUTEX25_003632</name>
    <name evidence="8" type="ORF">F751_2439</name>
</gene>
<dbReference type="GO" id="GO:0004146">
    <property type="term" value="F:dihydrofolate reductase activity"/>
    <property type="evidence" value="ECO:0007669"/>
    <property type="project" value="InterPro"/>
</dbReference>
<dbReference type="RefSeq" id="XP_011398493.1">
    <property type="nucleotide sequence ID" value="XM_011400191.1"/>
</dbReference>
<reference evidence="8 10" key="1">
    <citation type="journal article" date="2014" name="BMC Genomics">
        <title>Oil accumulation mechanisms of the oleaginous microalga Chlorella protothecoides revealed through its genome, transcriptomes, and proteomes.</title>
        <authorList>
            <person name="Gao C."/>
            <person name="Wang Y."/>
            <person name="Shen Y."/>
            <person name="Yan D."/>
            <person name="He X."/>
            <person name="Dai J."/>
            <person name="Wu Q."/>
        </authorList>
    </citation>
    <scope>NUCLEOTIDE SEQUENCE [LARGE SCALE GENOMIC DNA]</scope>
    <source>
        <strain evidence="8 10">0710</strain>
    </source>
</reference>
<keyword evidence="3" id="KW-0808">Transferase</keyword>
<keyword evidence="1" id="KW-0554">One-carbon metabolism</keyword>
<evidence type="ECO:0000256" key="4">
    <source>
        <dbReference type="ARBA" id="ARBA00022857"/>
    </source>
</evidence>
<dbReference type="InterPro" id="IPR036926">
    <property type="entry name" value="Thymidate_synth/dCMP_Mease_sf"/>
</dbReference>
<dbReference type="CDD" id="cd00351">
    <property type="entry name" value="TS_Pyrimidine_HMase"/>
    <property type="match status" value="1"/>
</dbReference>
<sequence length="390" mass="43162">MGEPAKATFQIVVAATRQLGIGKGGTLPWKLPGDMAYFKELTCRTADPAKRNAVIMGRKTWESIPAKFRPLPGRLNALQQPSLSAALSLLASPAYAPRLESVFVVGGGEVYAEALRSPALDAVHLTRVEEQQYLGLVRRVLAHGARRGDRTGTGTLALFGEGMRFNLRHTFPLLTTKRVFWRGVAEELLWFVSGATNARLLADRGVHIWDGNGSREFLDARGLGHREEGDLGPVYGFQWRHFGAAYAGMHADYRGQGVDQLADLVQRIKTDPTDRRLFFVADGELSCQMYQRSADLGLGVPFNIASYALLTCMLAQVCGLQRGDFVHVLGDAHVYCNHVEPLREQLLRSPKHFPTLKINPEVTDIDAFTMADFELADYEPHKKIAMEMAV</sequence>
<evidence type="ECO:0000256" key="5">
    <source>
        <dbReference type="ARBA" id="ARBA00023002"/>
    </source>
</evidence>
<reference evidence="9" key="3">
    <citation type="submission" date="2018-10" db="EMBL/GenBank/DDBJ databases">
        <authorList>
            <person name="Hovde B."/>
            <person name="Zhang X."/>
        </authorList>
    </citation>
    <scope>NUCLEOTIDE SEQUENCE [LARGE SCALE GENOMIC DNA]</scope>
    <source>
        <strain evidence="9">UTEX 25</strain>
    </source>
</reference>
<evidence type="ECO:0000313" key="8">
    <source>
        <dbReference type="EMBL" id="KFM25597.1"/>
    </source>
</evidence>
<dbReference type="GO" id="GO:0004799">
    <property type="term" value="F:thymidylate synthase activity"/>
    <property type="evidence" value="ECO:0007669"/>
    <property type="project" value="InterPro"/>
</dbReference>
<dbReference type="EMBL" id="KL662122">
    <property type="protein sequence ID" value="KFM25597.1"/>
    <property type="molecule type" value="Genomic_DNA"/>
</dbReference>
<dbReference type="PANTHER" id="PTHR11548:SF2">
    <property type="entry name" value="THYMIDYLATE SYNTHASE"/>
    <property type="match status" value="1"/>
</dbReference>
<dbReference type="Pfam" id="PF00303">
    <property type="entry name" value="Thymidylat_synt"/>
    <property type="match status" value="1"/>
</dbReference>
<dbReference type="CDD" id="cd00209">
    <property type="entry name" value="DHFR"/>
    <property type="match status" value="1"/>
</dbReference>
<evidence type="ECO:0000256" key="2">
    <source>
        <dbReference type="ARBA" id="ARBA00022603"/>
    </source>
</evidence>
<evidence type="ECO:0000259" key="7">
    <source>
        <dbReference type="PROSITE" id="PS51330"/>
    </source>
</evidence>
<accession>A0A087SIP3</accession>
<dbReference type="Gene3D" id="3.30.572.10">
    <property type="entry name" value="Thymidylate synthase/dCMP hydroxymethylase domain"/>
    <property type="match status" value="2"/>
</dbReference>
<proteinExistence type="inferred from homology"/>
<dbReference type="GO" id="GO:0005829">
    <property type="term" value="C:cytosol"/>
    <property type="evidence" value="ECO:0007669"/>
    <property type="project" value="TreeGrafter"/>
</dbReference>
<evidence type="ECO:0000256" key="1">
    <source>
        <dbReference type="ARBA" id="ARBA00022563"/>
    </source>
</evidence>
<dbReference type="KEGG" id="apro:F751_2439"/>
<dbReference type="InterPro" id="IPR000398">
    <property type="entry name" value="Thymidylate_synthase"/>
</dbReference>
<reference evidence="9" key="4">
    <citation type="submission" date="2018-11" db="EMBL/GenBank/DDBJ databases">
        <title>Characterization of plant carbon substrate utilization by Auxenochlorella protothecoides.</title>
        <authorList>
            <person name="Vogler B.W."/>
            <person name="Starkenburg S.R."/>
            <person name="Sudasinghe N."/>
            <person name="Schambach J.Y."/>
            <person name="Rollin J.A."/>
            <person name="Pattathil S."/>
            <person name="Barry A.N."/>
        </authorList>
    </citation>
    <scope>NUCLEOTIDE SEQUENCE [LARGE SCALE GENOMIC DNA]</scope>
    <source>
        <strain evidence="9">UTEX 25</strain>
    </source>
</reference>
<dbReference type="PROSITE" id="PS00075">
    <property type="entry name" value="DHFR_1"/>
    <property type="match status" value="1"/>
</dbReference>
<dbReference type="OrthoDB" id="766at2759"/>